<comment type="caution">
    <text evidence="4">The sequence shown here is derived from an EMBL/GenBank/DDBJ whole genome shotgun (WGS) entry which is preliminary data.</text>
</comment>
<reference evidence="4 5" key="1">
    <citation type="submission" date="2019-03" db="EMBL/GenBank/DDBJ databases">
        <authorList>
            <person name="Li J."/>
        </authorList>
    </citation>
    <scope>NUCLEOTIDE SEQUENCE [LARGE SCALE GENOMIC DNA]</scope>
    <source>
        <strain evidence="4 5">3058</strain>
    </source>
</reference>
<dbReference type="PANTHER" id="PTHR43000">
    <property type="entry name" value="DTDP-D-GLUCOSE 4,6-DEHYDRATASE-RELATED"/>
    <property type="match status" value="1"/>
</dbReference>
<protein>
    <submittedName>
        <fullName evidence="4">NAD-dependent epimerase/dehydratase family protein</fullName>
    </submittedName>
</protein>
<dbReference type="Gene3D" id="3.90.25.10">
    <property type="entry name" value="UDP-galactose 4-epimerase, domain 1"/>
    <property type="match status" value="1"/>
</dbReference>
<evidence type="ECO:0000313" key="4">
    <source>
        <dbReference type="EMBL" id="TGN59374.1"/>
    </source>
</evidence>
<accession>A0A4Z1CGV1</accession>
<comment type="pathway">
    <text evidence="1">Bacterial outer membrane biogenesis; LPS O-antigen biosynthesis.</text>
</comment>
<dbReference type="InterPro" id="IPR036291">
    <property type="entry name" value="NAD(P)-bd_dom_sf"/>
</dbReference>
<dbReference type="Pfam" id="PF01370">
    <property type="entry name" value="Epimerase"/>
    <property type="match status" value="1"/>
</dbReference>
<dbReference type="Gene3D" id="3.40.50.720">
    <property type="entry name" value="NAD(P)-binding Rossmann-like Domain"/>
    <property type="match status" value="1"/>
</dbReference>
<dbReference type="AlphaFoldDB" id="A0A4Z1CGV1"/>
<evidence type="ECO:0000256" key="1">
    <source>
        <dbReference type="ARBA" id="ARBA00005125"/>
    </source>
</evidence>
<evidence type="ECO:0000256" key="2">
    <source>
        <dbReference type="ARBA" id="ARBA00007637"/>
    </source>
</evidence>
<proteinExistence type="inferred from homology"/>
<gene>
    <name evidence="4" type="ORF">E4L95_11650</name>
</gene>
<comment type="similarity">
    <text evidence="2">Belongs to the NAD(P)-dependent epimerase/dehydratase family.</text>
</comment>
<feature type="domain" description="NAD-dependent epimerase/dehydratase" evidence="3">
    <location>
        <begin position="3"/>
        <end position="290"/>
    </location>
</feature>
<evidence type="ECO:0000313" key="5">
    <source>
        <dbReference type="Proteomes" id="UP000297972"/>
    </source>
</evidence>
<dbReference type="EMBL" id="SRPG01000104">
    <property type="protein sequence ID" value="TGN59374.1"/>
    <property type="molecule type" value="Genomic_DNA"/>
</dbReference>
<dbReference type="Proteomes" id="UP000297972">
    <property type="component" value="Unassembled WGS sequence"/>
</dbReference>
<sequence>MKIIVLGGDGFCGWPTALHLSARGHEVVIVDNLSRRKIDIELEVASLTPIRPLGTRVRAWAELTGHQIRTVDLTVGQDYDRLLALLAEERPDAVIHFAEQRAAPYSMKSARHKRYTVSNNLNATNDILAAIVESGQDIHLVHLGTMGVYGYGTAGMKISEGYLDVTVQTANGPHSQQILYPANPGSIYHMTKTQDALFFFYYNKNDRLRITDLHQGIVWGTQTEETRRDERLINRFDYDGDYGTVLNRFLMQAAIGYPMTVHGTGGQTRAFIHIQDTCRCIELALSTPPARGERVRILNQMTETHRIRDLAQMIAARTGTGIAHLPNPRNEADENDLHVVNDGFLDLGLQPIRLADGLMSEVQDIAHRYADRCDRDKIPCVSQWRAAQAAE</sequence>
<evidence type="ECO:0000259" key="3">
    <source>
        <dbReference type="Pfam" id="PF01370"/>
    </source>
</evidence>
<keyword evidence="5" id="KW-1185">Reference proteome</keyword>
<dbReference type="OrthoDB" id="9771073at2"/>
<organism evidence="4 5">
    <name type="scientific">Paracoccus liaowanqingii</name>
    <dbReference type="NCBI Taxonomy" id="2560053"/>
    <lineage>
        <taxon>Bacteria</taxon>
        <taxon>Pseudomonadati</taxon>
        <taxon>Pseudomonadota</taxon>
        <taxon>Alphaproteobacteria</taxon>
        <taxon>Rhodobacterales</taxon>
        <taxon>Paracoccaceae</taxon>
        <taxon>Paracoccus</taxon>
    </lineage>
</organism>
<dbReference type="RefSeq" id="WP_135817760.1">
    <property type="nucleotide sequence ID" value="NZ_SRPG01000104.1"/>
</dbReference>
<dbReference type="SUPFAM" id="SSF51735">
    <property type="entry name" value="NAD(P)-binding Rossmann-fold domains"/>
    <property type="match status" value="1"/>
</dbReference>
<dbReference type="InterPro" id="IPR001509">
    <property type="entry name" value="Epimerase_deHydtase"/>
</dbReference>
<name>A0A4Z1CGV1_9RHOB</name>